<dbReference type="InterPro" id="IPR006128">
    <property type="entry name" value="Lipoprotein_PsaA-like"/>
</dbReference>
<reference evidence="7" key="1">
    <citation type="submission" date="2021-03" db="EMBL/GenBank/DDBJ databases">
        <title>Proteiniclasticum marinus sp. nov., isolated from tidal flat sediment.</title>
        <authorList>
            <person name="Namirimu T."/>
            <person name="Yang J.-A."/>
            <person name="Yang S.-H."/>
            <person name="Kim Y.-J."/>
            <person name="Kwon K.K."/>
        </authorList>
    </citation>
    <scope>NUCLEOTIDE SEQUENCE</scope>
    <source>
        <strain evidence="7">SCR006</strain>
    </source>
</reference>
<dbReference type="PANTHER" id="PTHR42953">
    <property type="entry name" value="HIGH-AFFINITY ZINC UPTAKE SYSTEM PROTEIN ZNUA-RELATED"/>
    <property type="match status" value="1"/>
</dbReference>
<evidence type="ECO:0000256" key="5">
    <source>
        <dbReference type="SAM" id="MobiDB-lite"/>
    </source>
</evidence>
<dbReference type="Gene3D" id="3.40.50.1980">
    <property type="entry name" value="Nitrogenase molybdenum iron protein domain"/>
    <property type="match status" value="2"/>
</dbReference>
<dbReference type="GO" id="GO:0046872">
    <property type="term" value="F:metal ion binding"/>
    <property type="evidence" value="ECO:0007669"/>
    <property type="project" value="InterPro"/>
</dbReference>
<comment type="caution">
    <text evidence="7">The sequence shown here is derived from an EMBL/GenBank/DDBJ whole genome shotgun (WGS) entry which is preliminary data.</text>
</comment>
<dbReference type="Proteomes" id="UP000664218">
    <property type="component" value="Unassembled WGS sequence"/>
</dbReference>
<dbReference type="InterPro" id="IPR006129">
    <property type="entry name" value="AdhesinB"/>
</dbReference>
<evidence type="ECO:0000313" key="7">
    <source>
        <dbReference type="EMBL" id="MBO1264247.1"/>
    </source>
</evidence>
<comment type="similarity">
    <text evidence="1 4">Belongs to the bacterial solute-binding protein 9 family.</text>
</comment>
<evidence type="ECO:0000313" key="8">
    <source>
        <dbReference type="Proteomes" id="UP000664218"/>
    </source>
</evidence>
<feature type="chain" id="PRO_5039095693" evidence="6">
    <location>
        <begin position="24"/>
        <end position="329"/>
    </location>
</feature>
<dbReference type="GO" id="GO:0030001">
    <property type="term" value="P:metal ion transport"/>
    <property type="evidence" value="ECO:0007669"/>
    <property type="project" value="InterPro"/>
</dbReference>
<dbReference type="SUPFAM" id="SSF53807">
    <property type="entry name" value="Helical backbone' metal receptor"/>
    <property type="match status" value="1"/>
</dbReference>
<dbReference type="PANTHER" id="PTHR42953:SF3">
    <property type="entry name" value="HIGH-AFFINITY ZINC UPTAKE SYSTEM PROTEIN ZNUA"/>
    <property type="match status" value="1"/>
</dbReference>
<evidence type="ECO:0000256" key="6">
    <source>
        <dbReference type="SAM" id="SignalP"/>
    </source>
</evidence>
<dbReference type="PROSITE" id="PS51257">
    <property type="entry name" value="PROKAR_LIPOPROTEIN"/>
    <property type="match status" value="1"/>
</dbReference>
<accession>A0A939HA79</accession>
<sequence length="329" mass="36261">MKKRLKILIGIIAVAAVIGGCSAKPAEEAPVDTAPETETGEQVEENEPEQEKLEAIEVATTINPVDQIVKIVGGSLVKTYRIVPEGSDAHHFEPTIKDMGKLTEVEFLFINGLEMEPWVEKAVENSGNSSLKLIDLSQGVDLIHLDEVDDDHNHEEEEGHEHGTFDPHIWMSLDALTIMAEHVKAELTAALPEGAQIFENNYNGFAADVKVLQEEYVEKFKDYEGQAFVTGHAAFGYMTRELGLVQKSVEGPFQEGEPTPKTLEELINFVKAEEIGTIFLEENASPKVSETLAREAGSETVAINPLEASGDLLETLEETYEKVLESFKK</sequence>
<dbReference type="EMBL" id="JAFNJU010000002">
    <property type="protein sequence ID" value="MBO1264247.1"/>
    <property type="molecule type" value="Genomic_DNA"/>
</dbReference>
<dbReference type="PRINTS" id="PR00690">
    <property type="entry name" value="ADHESNFAMILY"/>
</dbReference>
<dbReference type="Pfam" id="PF01297">
    <property type="entry name" value="ZnuA"/>
    <property type="match status" value="1"/>
</dbReference>
<dbReference type="GO" id="GO:0007155">
    <property type="term" value="P:cell adhesion"/>
    <property type="evidence" value="ECO:0007669"/>
    <property type="project" value="InterPro"/>
</dbReference>
<gene>
    <name evidence="7" type="ORF">J3A84_04205</name>
</gene>
<dbReference type="RefSeq" id="WP_207598760.1">
    <property type="nucleotide sequence ID" value="NZ_JAFNJU010000002.1"/>
</dbReference>
<evidence type="ECO:0000256" key="4">
    <source>
        <dbReference type="RuleBase" id="RU003512"/>
    </source>
</evidence>
<dbReference type="InterPro" id="IPR006127">
    <property type="entry name" value="ZnuA-like"/>
</dbReference>
<evidence type="ECO:0000256" key="2">
    <source>
        <dbReference type="ARBA" id="ARBA00022448"/>
    </source>
</evidence>
<keyword evidence="8" id="KW-1185">Reference proteome</keyword>
<feature type="signal peptide" evidence="6">
    <location>
        <begin position="1"/>
        <end position="23"/>
    </location>
</feature>
<organism evidence="7 8">
    <name type="scientific">Proteiniclasticum aestuarii</name>
    <dbReference type="NCBI Taxonomy" id="2817862"/>
    <lineage>
        <taxon>Bacteria</taxon>
        <taxon>Bacillati</taxon>
        <taxon>Bacillota</taxon>
        <taxon>Clostridia</taxon>
        <taxon>Eubacteriales</taxon>
        <taxon>Clostridiaceae</taxon>
        <taxon>Proteiniclasticum</taxon>
    </lineage>
</organism>
<evidence type="ECO:0000256" key="1">
    <source>
        <dbReference type="ARBA" id="ARBA00011028"/>
    </source>
</evidence>
<name>A0A939HA79_9CLOT</name>
<proteinExistence type="inferred from homology"/>
<dbReference type="AlphaFoldDB" id="A0A939HA79"/>
<feature type="compositionally biased region" description="Acidic residues" evidence="5">
    <location>
        <begin position="38"/>
        <end position="48"/>
    </location>
</feature>
<feature type="region of interest" description="Disordered" evidence="5">
    <location>
        <begin position="26"/>
        <end position="50"/>
    </location>
</feature>
<keyword evidence="2 4" id="KW-0813">Transport</keyword>
<keyword evidence="3 6" id="KW-0732">Signal</keyword>
<dbReference type="PRINTS" id="PR00691">
    <property type="entry name" value="ADHESINB"/>
</dbReference>
<dbReference type="InterPro" id="IPR050492">
    <property type="entry name" value="Bact_metal-bind_prot9"/>
</dbReference>
<evidence type="ECO:0000256" key="3">
    <source>
        <dbReference type="ARBA" id="ARBA00022729"/>
    </source>
</evidence>
<protein>
    <submittedName>
        <fullName evidence="7">Zinc ABC transporter substrate-binding protein</fullName>
    </submittedName>
</protein>